<keyword evidence="5" id="KW-1185">Reference proteome</keyword>
<evidence type="ECO:0000313" key="6">
    <source>
        <dbReference type="RefSeq" id="XP_026091253.1"/>
    </source>
</evidence>
<feature type="domain" description="MHC class I-like antigen recognition-like" evidence="4">
    <location>
        <begin position="256"/>
        <end position="414"/>
    </location>
</feature>
<reference evidence="6" key="1">
    <citation type="submission" date="2025-08" db="UniProtKB">
        <authorList>
            <consortium name="RefSeq"/>
        </authorList>
    </citation>
    <scope>IDENTIFICATION</scope>
    <source>
        <strain evidence="6">Wakin</strain>
        <tissue evidence="6">Muscle</tissue>
    </source>
</reference>
<keyword evidence="3" id="KW-0812">Transmembrane</keyword>
<evidence type="ECO:0000313" key="5">
    <source>
        <dbReference type="Proteomes" id="UP000515129"/>
    </source>
</evidence>
<dbReference type="InterPro" id="IPR011161">
    <property type="entry name" value="MHC_I-like_Ag-recog"/>
</dbReference>
<feature type="region of interest" description="Disordered" evidence="2">
    <location>
        <begin position="420"/>
        <end position="445"/>
    </location>
</feature>
<dbReference type="Gene3D" id="3.30.500.10">
    <property type="entry name" value="MHC class I-like antigen recognition-like"/>
    <property type="match status" value="2"/>
</dbReference>
<dbReference type="PANTHER" id="PTHR16675:SF237">
    <property type="entry name" value="MHC CLASS I ANTIGEN TRANSCRIPT VARIANT 1-RELATED"/>
    <property type="match status" value="1"/>
</dbReference>
<dbReference type="GO" id="GO:0006955">
    <property type="term" value="P:immune response"/>
    <property type="evidence" value="ECO:0007669"/>
    <property type="project" value="TreeGrafter"/>
</dbReference>
<keyword evidence="3" id="KW-0472">Membrane</keyword>
<dbReference type="AlphaFoldDB" id="A0A6P6M3M8"/>
<dbReference type="GeneID" id="113064643"/>
<evidence type="ECO:0000259" key="4">
    <source>
        <dbReference type="Pfam" id="PF00129"/>
    </source>
</evidence>
<dbReference type="InterPro" id="IPR037055">
    <property type="entry name" value="MHC_I-like_Ag-recog_sf"/>
</dbReference>
<keyword evidence="1" id="KW-0325">Glycoprotein</keyword>
<dbReference type="OrthoDB" id="8936120at2759"/>
<dbReference type="InterPro" id="IPR011162">
    <property type="entry name" value="MHC_I/II-like_Ag-recog"/>
</dbReference>
<organism evidence="5 6">
    <name type="scientific">Carassius auratus</name>
    <name type="common">Goldfish</name>
    <dbReference type="NCBI Taxonomy" id="7957"/>
    <lineage>
        <taxon>Eukaryota</taxon>
        <taxon>Metazoa</taxon>
        <taxon>Chordata</taxon>
        <taxon>Craniata</taxon>
        <taxon>Vertebrata</taxon>
        <taxon>Euteleostomi</taxon>
        <taxon>Actinopterygii</taxon>
        <taxon>Neopterygii</taxon>
        <taxon>Teleostei</taxon>
        <taxon>Ostariophysi</taxon>
        <taxon>Cypriniformes</taxon>
        <taxon>Cyprinidae</taxon>
        <taxon>Cyprininae</taxon>
        <taxon>Carassius</taxon>
    </lineage>
</organism>
<proteinExistence type="predicted"/>
<dbReference type="PANTHER" id="PTHR16675">
    <property type="entry name" value="MHC CLASS I-RELATED"/>
    <property type="match status" value="1"/>
</dbReference>
<dbReference type="SUPFAM" id="SSF54452">
    <property type="entry name" value="MHC antigen-recognition domain"/>
    <property type="match status" value="2"/>
</dbReference>
<dbReference type="GO" id="GO:0005615">
    <property type="term" value="C:extracellular space"/>
    <property type="evidence" value="ECO:0007669"/>
    <property type="project" value="TreeGrafter"/>
</dbReference>
<dbReference type="KEGG" id="caua:113064643"/>
<feature type="compositionally biased region" description="Basic and acidic residues" evidence="2">
    <location>
        <begin position="433"/>
        <end position="445"/>
    </location>
</feature>
<gene>
    <name evidence="6" type="primary">LOC113064643</name>
</gene>
<dbReference type="Pfam" id="PF00129">
    <property type="entry name" value="MHC_I"/>
    <property type="match status" value="2"/>
</dbReference>
<feature type="transmembrane region" description="Helical" evidence="3">
    <location>
        <begin position="12"/>
        <end position="28"/>
    </location>
</feature>
<protein>
    <submittedName>
        <fullName evidence="6">Uncharacterized protein LOC113064643</fullName>
    </submittedName>
</protein>
<feature type="domain" description="MHC class I-like antigen recognition-like" evidence="4">
    <location>
        <begin position="48"/>
        <end position="206"/>
    </location>
</feature>
<dbReference type="RefSeq" id="XP_026091253.1">
    <property type="nucleotide sequence ID" value="XM_026235468.1"/>
</dbReference>
<sequence length="445" mass="52277">MTTQRIMCQINGFSSAMILIFLIYVPLVRSELHTLETKISGKYGPTVVGYHEFTSVSTLDGLQIDYYDSVTKKLIPKQDWMKEFASTDRWEEYTEIRERMQQTRELNSPPPMRFSPPRGVQKYQRVYGCVWDDETGDRRGFDEYSNDGKDFITLDLKENRYTASSSQAGATVMKWNYERERLDFLKRYYRYECFYFLKELLHFSKASFEKAGKVPESTGRSLTEPTHKILTEVATNSSKLHTLETKISGKYGPTVVGYHEFTSVSTLDGLQIDYYDSVTKKLIPKQDWMKEFASTDRWEEYTEIRERMQQTRELNSPPPMRFSPPRGVQKYQRVYGCVWDDETGDRRGFDEYSNDGKDFITLDLKENRYTASSSQAGATVMKWNYERERLDFLKRYYRYECFYFLKELLHFSKASFEKAGKVPESTGRSLTEPTHKNSDRGGDQQ</sequence>
<keyword evidence="3" id="KW-1133">Transmembrane helix</keyword>
<evidence type="ECO:0000256" key="3">
    <source>
        <dbReference type="SAM" id="Phobius"/>
    </source>
</evidence>
<accession>A0A6P6M3M8</accession>
<name>A0A6P6M3M8_CARAU</name>
<dbReference type="GO" id="GO:0009897">
    <property type="term" value="C:external side of plasma membrane"/>
    <property type="evidence" value="ECO:0007669"/>
    <property type="project" value="TreeGrafter"/>
</dbReference>
<dbReference type="InterPro" id="IPR050208">
    <property type="entry name" value="MHC_class-I_related"/>
</dbReference>
<evidence type="ECO:0000256" key="1">
    <source>
        <dbReference type="ARBA" id="ARBA00023180"/>
    </source>
</evidence>
<evidence type="ECO:0000256" key="2">
    <source>
        <dbReference type="SAM" id="MobiDB-lite"/>
    </source>
</evidence>
<dbReference type="Proteomes" id="UP000515129">
    <property type="component" value="Chromosome 47"/>
</dbReference>